<keyword evidence="6" id="KW-0732">Signal</keyword>
<reference evidence="7 8" key="1">
    <citation type="journal article" date="2018" name="Sci. Rep.">
        <title>Genomic signatures of local adaptation to the degree of environmental predictability in rotifers.</title>
        <authorList>
            <person name="Franch-Gras L."/>
            <person name="Hahn C."/>
            <person name="Garcia-Roger E.M."/>
            <person name="Carmona M.J."/>
            <person name="Serra M."/>
            <person name="Gomez A."/>
        </authorList>
    </citation>
    <scope>NUCLEOTIDE SEQUENCE [LARGE SCALE GENOMIC DNA]</scope>
    <source>
        <strain evidence="7">HYR1</strain>
    </source>
</reference>
<feature type="signal peptide" evidence="6">
    <location>
        <begin position="1"/>
        <end position="18"/>
    </location>
</feature>
<evidence type="ECO:0000256" key="1">
    <source>
        <dbReference type="ARBA" id="ARBA00004141"/>
    </source>
</evidence>
<dbReference type="GO" id="GO:0005743">
    <property type="term" value="C:mitochondrial inner membrane"/>
    <property type="evidence" value="ECO:0007669"/>
    <property type="project" value="TreeGrafter"/>
</dbReference>
<feature type="chain" id="PRO_5018035467" evidence="6">
    <location>
        <begin position="19"/>
        <end position="335"/>
    </location>
</feature>
<dbReference type="STRING" id="10195.A0A3M7TAE4"/>
<feature type="transmembrane region" description="Helical" evidence="5">
    <location>
        <begin position="186"/>
        <end position="207"/>
    </location>
</feature>
<evidence type="ECO:0000256" key="5">
    <source>
        <dbReference type="RuleBase" id="RU004379"/>
    </source>
</evidence>
<dbReference type="Pfam" id="PF01027">
    <property type="entry name" value="Bax1-I"/>
    <property type="match status" value="1"/>
</dbReference>
<dbReference type="OrthoDB" id="6285520at2759"/>
<gene>
    <name evidence="7" type="ORF">BpHYR1_035184</name>
</gene>
<feature type="transmembrane region" description="Helical" evidence="5">
    <location>
        <begin position="124"/>
        <end position="142"/>
    </location>
</feature>
<feature type="transmembrane region" description="Helical" evidence="5">
    <location>
        <begin position="268"/>
        <end position="288"/>
    </location>
</feature>
<evidence type="ECO:0000313" key="8">
    <source>
        <dbReference type="Proteomes" id="UP000276133"/>
    </source>
</evidence>
<organism evidence="7 8">
    <name type="scientific">Brachionus plicatilis</name>
    <name type="common">Marine rotifer</name>
    <name type="synonym">Brachionus muelleri</name>
    <dbReference type="NCBI Taxonomy" id="10195"/>
    <lineage>
        <taxon>Eukaryota</taxon>
        <taxon>Metazoa</taxon>
        <taxon>Spiralia</taxon>
        <taxon>Gnathifera</taxon>
        <taxon>Rotifera</taxon>
        <taxon>Eurotatoria</taxon>
        <taxon>Monogononta</taxon>
        <taxon>Pseudotrocha</taxon>
        <taxon>Ploima</taxon>
        <taxon>Brachionidae</taxon>
        <taxon>Brachionus</taxon>
    </lineage>
</organism>
<dbReference type="PANTHER" id="PTHR23291">
    <property type="entry name" value="BAX INHIBITOR-RELATED"/>
    <property type="match status" value="1"/>
</dbReference>
<evidence type="ECO:0000256" key="2">
    <source>
        <dbReference type="ARBA" id="ARBA00022692"/>
    </source>
</evidence>
<dbReference type="AlphaFoldDB" id="A0A3M7TAE4"/>
<comment type="subcellular location">
    <subcellularLocation>
        <location evidence="1">Membrane</location>
        <topology evidence="1">Multi-pass membrane protein</topology>
    </subcellularLocation>
</comment>
<dbReference type="PANTHER" id="PTHR23291:SF112">
    <property type="entry name" value="GROWTH HORMONE-INDUCIBLE TRANSMEMBRANE PROTEIN"/>
    <property type="match status" value="1"/>
</dbReference>
<feature type="non-terminal residue" evidence="7">
    <location>
        <position position="1"/>
    </location>
</feature>
<evidence type="ECO:0000256" key="4">
    <source>
        <dbReference type="ARBA" id="ARBA00023136"/>
    </source>
</evidence>
<comment type="similarity">
    <text evidence="5">Belongs to the BI1 family.</text>
</comment>
<evidence type="ECO:0000313" key="7">
    <source>
        <dbReference type="EMBL" id="RNA44591.1"/>
    </source>
</evidence>
<name>A0A3M7TAE4_BRAPC</name>
<keyword evidence="8" id="KW-1185">Reference proteome</keyword>
<keyword evidence="2 5" id="KW-0812">Transmembrane</keyword>
<keyword evidence="4 5" id="KW-0472">Membrane</keyword>
<evidence type="ECO:0000256" key="3">
    <source>
        <dbReference type="ARBA" id="ARBA00022989"/>
    </source>
</evidence>
<accession>A0A3M7TAE4</accession>
<feature type="transmembrane region" description="Helical" evidence="5">
    <location>
        <begin position="154"/>
        <end position="174"/>
    </location>
</feature>
<feature type="transmembrane region" description="Helical" evidence="5">
    <location>
        <begin position="213"/>
        <end position="231"/>
    </location>
</feature>
<evidence type="ECO:0000256" key="6">
    <source>
        <dbReference type="SAM" id="SignalP"/>
    </source>
</evidence>
<comment type="caution">
    <text evidence="7">The sequence shown here is derived from an EMBL/GenBank/DDBJ whole genome shotgun (WGS) entry which is preliminary data.</text>
</comment>
<protein>
    <submittedName>
        <fullName evidence="7">Growth hormone-inducible transmembrane-like</fullName>
    </submittedName>
</protein>
<dbReference type="InterPro" id="IPR006214">
    <property type="entry name" value="Bax_inhibitor_1-related"/>
</dbReference>
<proteinExistence type="inferred from homology"/>
<feature type="transmembrane region" description="Helical" evidence="5">
    <location>
        <begin position="243"/>
        <end position="262"/>
    </location>
</feature>
<dbReference type="EMBL" id="REGN01000082">
    <property type="protein sequence ID" value="RNA44591.1"/>
    <property type="molecule type" value="Genomic_DNA"/>
</dbReference>
<keyword evidence="3 5" id="KW-1133">Transmembrane helix</keyword>
<sequence>SKKKFFVFKMILSKLARTSVIFSPKCSNNYVTAFRNFASQARESTARKTVRYRFGQKAGTSVNGTTGLETPINIGRTVLAGASVFGLGSLAYYGLGISKQSGFLDRSSLWPQFVRERIHSTYKYFGAGLGITAASALAVARSPTLMNLAMKNSIGAMLVSMVLLVGSGAVVRSIPYEQGKFGSKQLVWAMHAALLGGFLAPLTLLGGPLLVRAAWYTAGIIGGLSVVAATAPSDKFLNMAGPLSVGLGLVFASSIGGMFFPPTTRLGVSLYSISIYGGLILFSLFLLYDTQKIVHRAENSMHFDPVNQSISIYLDAVNIFVRMVTILAHGGNKRR</sequence>
<dbReference type="Proteomes" id="UP000276133">
    <property type="component" value="Unassembled WGS sequence"/>
</dbReference>